<evidence type="ECO:0000256" key="1">
    <source>
        <dbReference type="SAM" id="MobiDB-lite"/>
    </source>
</evidence>
<proteinExistence type="predicted"/>
<accession>A0A8T2N1J9</accession>
<evidence type="ECO:0000313" key="2">
    <source>
        <dbReference type="EMBL" id="KAG9332271.1"/>
    </source>
</evidence>
<gene>
    <name evidence="2" type="ORF">JZ751_015432</name>
</gene>
<comment type="caution">
    <text evidence="2">The sequence shown here is derived from an EMBL/GenBank/DDBJ whole genome shotgun (WGS) entry which is preliminary data.</text>
</comment>
<feature type="compositionally biased region" description="Basic and acidic residues" evidence="1">
    <location>
        <begin position="67"/>
        <end position="86"/>
    </location>
</feature>
<feature type="region of interest" description="Disordered" evidence="1">
    <location>
        <begin position="36"/>
        <end position="94"/>
    </location>
</feature>
<evidence type="ECO:0000313" key="3">
    <source>
        <dbReference type="Proteomes" id="UP000824540"/>
    </source>
</evidence>
<dbReference type="EMBL" id="JAFBMS010000246">
    <property type="protein sequence ID" value="KAG9332271.1"/>
    <property type="molecule type" value="Genomic_DNA"/>
</dbReference>
<dbReference type="Proteomes" id="UP000824540">
    <property type="component" value="Unassembled WGS sequence"/>
</dbReference>
<reference evidence="2" key="1">
    <citation type="thesis" date="2021" institute="BYU ScholarsArchive" country="Provo, UT, USA">
        <title>Applications of and Algorithms for Genome Assembly and Genomic Analyses with an Emphasis on Marine Teleosts.</title>
        <authorList>
            <person name="Pickett B.D."/>
        </authorList>
    </citation>
    <scope>NUCLEOTIDE SEQUENCE</scope>
    <source>
        <strain evidence="2">HI-2016</strain>
    </source>
</reference>
<protein>
    <submittedName>
        <fullName evidence="2">Uncharacterized protein</fullName>
    </submittedName>
</protein>
<dbReference type="AlphaFoldDB" id="A0A8T2N1J9"/>
<sequence>MLTKAAVPPYRKERLRTCSTNVRYCRGSTGMVAQMEKRRHWSAVRKSERTEERKSASLSVSPRGRNGKRERERERERERGKEKAGEHGVQGPDEQIMAKLHDGEPDQLAQEEPGQNTVLEAGSCRGGGGGVWSRSWPMGSTQETERFAQTLQNTCRWTGQPEREEQMGNDFRYLGKNLCAPGQLGICSLTPQVVYLYVRSCDSTLSVRLSANKPNLSAREAGRTCATNGRTGEGQSGEEETLCYRGERRRLCATERRGGDSVLPRGEEETLCY</sequence>
<name>A0A8T2N1J9_9TELE</name>
<organism evidence="2 3">
    <name type="scientific">Albula glossodonta</name>
    <name type="common">roundjaw bonefish</name>
    <dbReference type="NCBI Taxonomy" id="121402"/>
    <lineage>
        <taxon>Eukaryota</taxon>
        <taxon>Metazoa</taxon>
        <taxon>Chordata</taxon>
        <taxon>Craniata</taxon>
        <taxon>Vertebrata</taxon>
        <taxon>Euteleostomi</taxon>
        <taxon>Actinopterygii</taxon>
        <taxon>Neopterygii</taxon>
        <taxon>Teleostei</taxon>
        <taxon>Albuliformes</taxon>
        <taxon>Albulidae</taxon>
        <taxon>Albula</taxon>
    </lineage>
</organism>
<keyword evidence="3" id="KW-1185">Reference proteome</keyword>
<feature type="compositionally biased region" description="Basic and acidic residues" evidence="1">
    <location>
        <begin position="45"/>
        <end position="55"/>
    </location>
</feature>